<protein>
    <submittedName>
        <fullName evidence="1">Uncharacterized protein</fullName>
    </submittedName>
</protein>
<evidence type="ECO:0000313" key="1">
    <source>
        <dbReference type="EMBL" id="PSN87665.1"/>
    </source>
</evidence>
<gene>
    <name evidence="1" type="ORF">B9Q03_10220</name>
</gene>
<proteinExistence type="predicted"/>
<dbReference type="AlphaFoldDB" id="A0A2R6AMU1"/>
<organism evidence="1 2">
    <name type="scientific">Candidatus Marsarchaeota G2 archaeon OSP_D</name>
    <dbReference type="NCBI Taxonomy" id="1978157"/>
    <lineage>
        <taxon>Archaea</taxon>
        <taxon>Candidatus Marsarchaeota</taxon>
        <taxon>Candidatus Marsarchaeota group 2</taxon>
    </lineage>
</organism>
<reference evidence="1 2" key="1">
    <citation type="submission" date="2017-04" db="EMBL/GenBank/DDBJ databases">
        <title>Novel microbial lineages endemic to geothermal iron-oxide mats fill important gaps in the evolutionary history of Archaea.</title>
        <authorList>
            <person name="Jay Z.J."/>
            <person name="Beam J.P."/>
            <person name="Dlakic M."/>
            <person name="Rusch D.B."/>
            <person name="Kozubal M.A."/>
            <person name="Inskeep W.P."/>
        </authorList>
    </citation>
    <scope>NUCLEOTIDE SEQUENCE [LARGE SCALE GENOMIC DNA]</scope>
    <source>
        <strain evidence="1">OSP_D</strain>
    </source>
</reference>
<accession>A0A2R6AMU1</accession>
<evidence type="ECO:0000313" key="2">
    <source>
        <dbReference type="Proteomes" id="UP000240322"/>
    </source>
</evidence>
<comment type="caution">
    <text evidence="1">The sequence shown here is derived from an EMBL/GenBank/DDBJ whole genome shotgun (WGS) entry which is preliminary data.</text>
</comment>
<dbReference type="Proteomes" id="UP000240322">
    <property type="component" value="Unassembled WGS sequence"/>
</dbReference>
<sequence length="184" mass="21943">MRKTVLRSFRLEKEVDEILQKESQSRGISVNALVSQILKKFVEWDRYVERFGFVTIMRDGFRILHEELKEEEIEKLARDIGGRNPREAMLFWFKSANTENLLKWLSLHCKYGRIAEFEIQRLGNCYTITLHHFLGKKYSLFLANWLDEAFRSVGEASSRYEVNRDSVVFTLETKNQREIHYNEV</sequence>
<name>A0A2R6AMU1_9ARCH</name>
<dbReference type="EMBL" id="NEXE01000151">
    <property type="protein sequence ID" value="PSN87665.1"/>
    <property type="molecule type" value="Genomic_DNA"/>
</dbReference>